<accession>A0A7G9SMQ9</accession>
<sequence length="334" mass="36588">MPESPEVSVIVPVRDGADHLRRAVCSALASVHVGEVIVVDDGSTDGSWREAQSLCLDQRVKLHCHPGHRALGVSASRNLGITVSQCELVAFLDADDYYLPGRFEHAVPILAADSTIDGVHEAAGTWWATPALESWWLRHYNARVLNGLHRSVAPEDLFRSIVEGNNGWLHTSAITVRRRLLERTGPFDPELSMCQDSAMWLKMAACGKLVAGRLDEAVSVYVVHGDNRVLRQRALKQHFEDLKDEIVWRWLLARPGLHSAKVVQGCQLVRRRHARAADADSAWRSVATEYPAMLDDASFSRLKVALAEGTLPTPGAACAESLNPPGASKHNVGA</sequence>
<dbReference type="CDD" id="cd00761">
    <property type="entry name" value="Glyco_tranf_GTA_type"/>
    <property type="match status" value="1"/>
</dbReference>
<dbReference type="KEGG" id="tcn:H9L16_10530"/>
<feature type="domain" description="Glycosyltransferase 2-like" evidence="2">
    <location>
        <begin position="8"/>
        <end position="116"/>
    </location>
</feature>
<evidence type="ECO:0000313" key="3">
    <source>
        <dbReference type="EMBL" id="QNN69134.1"/>
    </source>
</evidence>
<dbReference type="Pfam" id="PF00535">
    <property type="entry name" value="Glycos_transf_2"/>
    <property type="match status" value="1"/>
</dbReference>
<keyword evidence="4" id="KW-1185">Reference proteome</keyword>
<dbReference type="InterPro" id="IPR029044">
    <property type="entry name" value="Nucleotide-diphossugar_trans"/>
</dbReference>
<keyword evidence="3" id="KW-0808">Transferase</keyword>
<gene>
    <name evidence="3" type="ORF">H9L16_10530</name>
</gene>
<dbReference type="RefSeq" id="WP_187551657.1">
    <property type="nucleotide sequence ID" value="NZ_BMZL01000002.1"/>
</dbReference>
<proteinExistence type="predicted"/>
<dbReference type="EMBL" id="CP060719">
    <property type="protein sequence ID" value="QNN69134.1"/>
    <property type="molecule type" value="Genomic_DNA"/>
</dbReference>
<dbReference type="AlphaFoldDB" id="A0A7G9SMQ9"/>
<evidence type="ECO:0000256" key="1">
    <source>
        <dbReference type="SAM" id="MobiDB-lite"/>
    </source>
</evidence>
<organism evidence="3 4">
    <name type="scientific">Thermomonas carbonis</name>
    <dbReference type="NCBI Taxonomy" id="1463158"/>
    <lineage>
        <taxon>Bacteria</taxon>
        <taxon>Pseudomonadati</taxon>
        <taxon>Pseudomonadota</taxon>
        <taxon>Gammaproteobacteria</taxon>
        <taxon>Lysobacterales</taxon>
        <taxon>Lysobacteraceae</taxon>
        <taxon>Thermomonas</taxon>
    </lineage>
</organism>
<evidence type="ECO:0000259" key="2">
    <source>
        <dbReference type="Pfam" id="PF00535"/>
    </source>
</evidence>
<reference evidence="3 4" key="1">
    <citation type="submission" date="2020-08" db="EMBL/GenBank/DDBJ databases">
        <title>Genome sequence of Thermomonas carbonis KCTC 42013T.</title>
        <authorList>
            <person name="Hyun D.-W."/>
            <person name="Bae J.-W."/>
        </authorList>
    </citation>
    <scope>NUCLEOTIDE SEQUENCE [LARGE SCALE GENOMIC DNA]</scope>
    <source>
        <strain evidence="3 4">KCTC 42013</strain>
    </source>
</reference>
<dbReference type="PANTHER" id="PTHR43685">
    <property type="entry name" value="GLYCOSYLTRANSFERASE"/>
    <property type="match status" value="1"/>
</dbReference>
<dbReference type="SUPFAM" id="SSF53448">
    <property type="entry name" value="Nucleotide-diphospho-sugar transferases"/>
    <property type="match status" value="1"/>
</dbReference>
<dbReference type="PANTHER" id="PTHR43685:SF2">
    <property type="entry name" value="GLYCOSYLTRANSFERASE 2-LIKE DOMAIN-CONTAINING PROTEIN"/>
    <property type="match status" value="1"/>
</dbReference>
<dbReference type="Proteomes" id="UP000515804">
    <property type="component" value="Chromosome"/>
</dbReference>
<evidence type="ECO:0000313" key="4">
    <source>
        <dbReference type="Proteomes" id="UP000515804"/>
    </source>
</evidence>
<protein>
    <submittedName>
        <fullName evidence="3">Glycosyltransferase family 2 protein</fullName>
    </submittedName>
</protein>
<dbReference type="GO" id="GO:0016740">
    <property type="term" value="F:transferase activity"/>
    <property type="evidence" value="ECO:0007669"/>
    <property type="project" value="UniProtKB-KW"/>
</dbReference>
<name>A0A7G9SMQ9_9GAMM</name>
<dbReference type="InterPro" id="IPR050834">
    <property type="entry name" value="Glycosyltransf_2"/>
</dbReference>
<dbReference type="Gene3D" id="3.90.550.10">
    <property type="entry name" value="Spore Coat Polysaccharide Biosynthesis Protein SpsA, Chain A"/>
    <property type="match status" value="1"/>
</dbReference>
<dbReference type="InterPro" id="IPR001173">
    <property type="entry name" value="Glyco_trans_2-like"/>
</dbReference>
<feature type="region of interest" description="Disordered" evidence="1">
    <location>
        <begin position="315"/>
        <end position="334"/>
    </location>
</feature>